<reference evidence="1 2" key="1">
    <citation type="journal article" date="2019" name="Nat. Ecol. Evol.">
        <title>Megaphylogeny resolves global patterns of mushroom evolution.</title>
        <authorList>
            <person name="Varga T."/>
            <person name="Krizsan K."/>
            <person name="Foldi C."/>
            <person name="Dima B."/>
            <person name="Sanchez-Garcia M."/>
            <person name="Sanchez-Ramirez S."/>
            <person name="Szollosi G.J."/>
            <person name="Szarkandi J.G."/>
            <person name="Papp V."/>
            <person name="Albert L."/>
            <person name="Andreopoulos W."/>
            <person name="Angelini C."/>
            <person name="Antonin V."/>
            <person name="Barry K.W."/>
            <person name="Bougher N.L."/>
            <person name="Buchanan P."/>
            <person name="Buyck B."/>
            <person name="Bense V."/>
            <person name="Catcheside P."/>
            <person name="Chovatia M."/>
            <person name="Cooper J."/>
            <person name="Damon W."/>
            <person name="Desjardin D."/>
            <person name="Finy P."/>
            <person name="Geml J."/>
            <person name="Haridas S."/>
            <person name="Hughes K."/>
            <person name="Justo A."/>
            <person name="Karasinski D."/>
            <person name="Kautmanova I."/>
            <person name="Kiss B."/>
            <person name="Kocsube S."/>
            <person name="Kotiranta H."/>
            <person name="LaButti K.M."/>
            <person name="Lechner B.E."/>
            <person name="Liimatainen K."/>
            <person name="Lipzen A."/>
            <person name="Lukacs Z."/>
            <person name="Mihaltcheva S."/>
            <person name="Morgado L.N."/>
            <person name="Niskanen T."/>
            <person name="Noordeloos M.E."/>
            <person name="Ohm R.A."/>
            <person name="Ortiz-Santana B."/>
            <person name="Ovrebo C."/>
            <person name="Racz N."/>
            <person name="Riley R."/>
            <person name="Savchenko A."/>
            <person name="Shiryaev A."/>
            <person name="Soop K."/>
            <person name="Spirin V."/>
            <person name="Szebenyi C."/>
            <person name="Tomsovsky M."/>
            <person name="Tulloss R.E."/>
            <person name="Uehling J."/>
            <person name="Grigoriev I.V."/>
            <person name="Vagvolgyi C."/>
            <person name="Papp T."/>
            <person name="Martin F.M."/>
            <person name="Miettinen O."/>
            <person name="Hibbett D.S."/>
            <person name="Nagy L.G."/>
        </authorList>
    </citation>
    <scope>NUCLEOTIDE SEQUENCE [LARGE SCALE GENOMIC DNA]</scope>
    <source>
        <strain evidence="1 2">HHB13444</strain>
    </source>
</reference>
<dbReference type="Proteomes" id="UP000308197">
    <property type="component" value="Unassembled WGS sequence"/>
</dbReference>
<organism evidence="1 2">
    <name type="scientific">Polyporus arcularius HHB13444</name>
    <dbReference type="NCBI Taxonomy" id="1314778"/>
    <lineage>
        <taxon>Eukaryota</taxon>
        <taxon>Fungi</taxon>
        <taxon>Dikarya</taxon>
        <taxon>Basidiomycota</taxon>
        <taxon>Agaricomycotina</taxon>
        <taxon>Agaricomycetes</taxon>
        <taxon>Polyporales</taxon>
        <taxon>Polyporaceae</taxon>
        <taxon>Polyporus</taxon>
    </lineage>
</organism>
<name>A0A5C3NX27_9APHY</name>
<proteinExistence type="predicted"/>
<sequence length="183" mass="21000">FVQDVAGFKSFMHDHDVIVAGSAALSLLVPSTPVRDYDLYVPIRGFQLLIKYLVDVEGYTNSKPKLRRSRPRTALEYCSWNLSHFTSGISGLVRLRRGKTIVDVYCTGVGSVIDSPCLPLGYCWTTLLMNYMTFDGFRSAYPTLTLRRRGLYIYHRILHPSFPAETNPIHLNKYLRRGFQFRL</sequence>
<feature type="non-terminal residue" evidence="1">
    <location>
        <position position="1"/>
    </location>
</feature>
<evidence type="ECO:0000313" key="1">
    <source>
        <dbReference type="EMBL" id="TFK80878.1"/>
    </source>
</evidence>
<dbReference type="EMBL" id="ML211692">
    <property type="protein sequence ID" value="TFK80878.1"/>
    <property type="molecule type" value="Genomic_DNA"/>
</dbReference>
<accession>A0A5C3NX27</accession>
<feature type="non-terminal residue" evidence="1">
    <location>
        <position position="183"/>
    </location>
</feature>
<dbReference type="InParanoid" id="A0A5C3NX27"/>
<gene>
    <name evidence="1" type="ORF">K466DRAFT_449642</name>
</gene>
<dbReference type="AlphaFoldDB" id="A0A5C3NX27"/>
<protein>
    <submittedName>
        <fullName evidence="1">Uncharacterized protein</fullName>
    </submittedName>
</protein>
<keyword evidence="2" id="KW-1185">Reference proteome</keyword>
<evidence type="ECO:0000313" key="2">
    <source>
        <dbReference type="Proteomes" id="UP000308197"/>
    </source>
</evidence>